<evidence type="ECO:0000313" key="2">
    <source>
        <dbReference type="Proteomes" id="UP000230069"/>
    </source>
</evidence>
<protein>
    <recommendedName>
        <fullName evidence="3">F-box associated domain-containing protein</fullName>
    </recommendedName>
</protein>
<gene>
    <name evidence="1" type="ORF">AQUCO_00901053v1</name>
</gene>
<dbReference type="EMBL" id="KZ305026">
    <property type="protein sequence ID" value="PIA54882.1"/>
    <property type="molecule type" value="Genomic_DNA"/>
</dbReference>
<dbReference type="InParanoid" id="A0A2G5EGI9"/>
<dbReference type="AlphaFoldDB" id="A0A2G5EGI9"/>
<dbReference type="Proteomes" id="UP000230069">
    <property type="component" value="Unassembled WGS sequence"/>
</dbReference>
<accession>A0A2G5EGI9</accession>
<organism evidence="1 2">
    <name type="scientific">Aquilegia coerulea</name>
    <name type="common">Rocky mountain columbine</name>
    <dbReference type="NCBI Taxonomy" id="218851"/>
    <lineage>
        <taxon>Eukaryota</taxon>
        <taxon>Viridiplantae</taxon>
        <taxon>Streptophyta</taxon>
        <taxon>Embryophyta</taxon>
        <taxon>Tracheophyta</taxon>
        <taxon>Spermatophyta</taxon>
        <taxon>Magnoliopsida</taxon>
        <taxon>Ranunculales</taxon>
        <taxon>Ranunculaceae</taxon>
        <taxon>Thalictroideae</taxon>
        <taxon>Aquilegia</taxon>
    </lineage>
</organism>
<sequence>MKNYGAKESWTRLFCIERDPFYFNWLVCPRNDENFTTVDDENLILYDPVNERAISFLGLPALGLPTGQFMMTAYVKSILSIASLMRSTTNKGVKAKKRRRVQQTAH</sequence>
<keyword evidence="2" id="KW-1185">Reference proteome</keyword>
<proteinExistence type="predicted"/>
<evidence type="ECO:0008006" key="3">
    <source>
        <dbReference type="Google" id="ProtNLM"/>
    </source>
</evidence>
<name>A0A2G5EGI9_AQUCA</name>
<evidence type="ECO:0000313" key="1">
    <source>
        <dbReference type="EMBL" id="PIA54882.1"/>
    </source>
</evidence>
<reference evidence="1 2" key="1">
    <citation type="submission" date="2017-09" db="EMBL/GenBank/DDBJ databases">
        <title>WGS assembly of Aquilegia coerulea Goldsmith.</title>
        <authorList>
            <person name="Hodges S."/>
            <person name="Kramer E."/>
            <person name="Nordborg M."/>
            <person name="Tomkins J."/>
            <person name="Borevitz J."/>
            <person name="Derieg N."/>
            <person name="Yan J."/>
            <person name="Mihaltcheva S."/>
            <person name="Hayes R.D."/>
            <person name="Rokhsar D."/>
        </authorList>
    </citation>
    <scope>NUCLEOTIDE SEQUENCE [LARGE SCALE GENOMIC DNA]</scope>
    <source>
        <strain evidence="2">cv. Goldsmith</strain>
    </source>
</reference>